<dbReference type="GeneTree" id="ENSGT00940000170855"/>
<dbReference type="InParanoid" id="A0A7N4PAB9"/>
<evidence type="ECO:0000256" key="1">
    <source>
        <dbReference type="SAM" id="MobiDB-lite"/>
    </source>
</evidence>
<dbReference type="SUPFAM" id="SSF50249">
    <property type="entry name" value="Nucleic acid-binding proteins"/>
    <property type="match status" value="1"/>
</dbReference>
<dbReference type="InterPro" id="IPR012340">
    <property type="entry name" value="NA-bd_OB-fold"/>
</dbReference>
<evidence type="ECO:0000313" key="2">
    <source>
        <dbReference type="Ensembl" id="ENSSHAP00000035473.1"/>
    </source>
</evidence>
<reference evidence="2" key="2">
    <citation type="submission" date="2025-08" db="UniProtKB">
        <authorList>
            <consortium name="Ensembl"/>
        </authorList>
    </citation>
    <scope>IDENTIFICATION</scope>
</reference>
<keyword evidence="3" id="KW-1185">Reference proteome</keyword>
<dbReference type="Proteomes" id="UP000007648">
    <property type="component" value="Unassembled WGS sequence"/>
</dbReference>
<dbReference type="AlphaFoldDB" id="A0A7N4PAB9"/>
<reference evidence="2" key="3">
    <citation type="submission" date="2025-09" db="UniProtKB">
        <authorList>
            <consortium name="Ensembl"/>
        </authorList>
    </citation>
    <scope>IDENTIFICATION</scope>
</reference>
<accession>A0A7N4PAB9</accession>
<protein>
    <submittedName>
        <fullName evidence="2">Uncharacterized protein</fullName>
    </submittedName>
</protein>
<dbReference type="Ensembl" id="ENSSHAT00000037703.1">
    <property type="protein sequence ID" value="ENSSHAP00000035473.1"/>
    <property type="gene ID" value="ENSSHAG00000025417.1"/>
</dbReference>
<sequence length="68" mass="7436">SSECRTRTLKKLHNHKGDQKCHDKQYKKAHLGNALKANLFGGSSHAKGIVLEKVGVEAKRPILPSGSM</sequence>
<organism evidence="2 3">
    <name type="scientific">Sarcophilus harrisii</name>
    <name type="common">Tasmanian devil</name>
    <name type="synonym">Sarcophilus laniarius</name>
    <dbReference type="NCBI Taxonomy" id="9305"/>
    <lineage>
        <taxon>Eukaryota</taxon>
        <taxon>Metazoa</taxon>
        <taxon>Chordata</taxon>
        <taxon>Craniata</taxon>
        <taxon>Vertebrata</taxon>
        <taxon>Euteleostomi</taxon>
        <taxon>Mammalia</taxon>
        <taxon>Metatheria</taxon>
        <taxon>Dasyuromorphia</taxon>
        <taxon>Dasyuridae</taxon>
        <taxon>Sarcophilus</taxon>
    </lineage>
</organism>
<name>A0A7N4PAB9_SARHA</name>
<feature type="region of interest" description="Disordered" evidence="1">
    <location>
        <begin position="1"/>
        <end position="24"/>
    </location>
</feature>
<evidence type="ECO:0000313" key="3">
    <source>
        <dbReference type="Proteomes" id="UP000007648"/>
    </source>
</evidence>
<dbReference type="Gene3D" id="2.40.50.140">
    <property type="entry name" value="Nucleic acid-binding proteins"/>
    <property type="match status" value="1"/>
</dbReference>
<feature type="compositionally biased region" description="Basic and acidic residues" evidence="1">
    <location>
        <begin position="15"/>
        <end position="24"/>
    </location>
</feature>
<reference evidence="2 3" key="1">
    <citation type="journal article" date="2011" name="Proc. Natl. Acad. Sci. U.S.A.">
        <title>Genetic diversity and population structure of the endangered marsupial Sarcophilus harrisii (Tasmanian devil).</title>
        <authorList>
            <person name="Miller W."/>
            <person name="Hayes V.M."/>
            <person name="Ratan A."/>
            <person name="Petersen D.C."/>
            <person name="Wittekindt N.E."/>
            <person name="Miller J."/>
            <person name="Walenz B."/>
            <person name="Knight J."/>
            <person name="Qi J."/>
            <person name="Zhao F."/>
            <person name="Wang Q."/>
            <person name="Bedoya-Reina O.C."/>
            <person name="Katiyar N."/>
            <person name="Tomsho L.P."/>
            <person name="Kasson L.M."/>
            <person name="Hardie R.A."/>
            <person name="Woodbridge P."/>
            <person name="Tindall E.A."/>
            <person name="Bertelsen M.F."/>
            <person name="Dixon D."/>
            <person name="Pyecroft S."/>
            <person name="Helgen K.M."/>
            <person name="Lesk A.M."/>
            <person name="Pringle T.H."/>
            <person name="Patterson N."/>
            <person name="Zhang Y."/>
            <person name="Kreiss A."/>
            <person name="Woods G.M."/>
            <person name="Jones M.E."/>
            <person name="Schuster S.C."/>
        </authorList>
    </citation>
    <scope>NUCLEOTIDE SEQUENCE [LARGE SCALE GENOMIC DNA]</scope>
</reference>
<proteinExistence type="predicted"/>